<dbReference type="EMBL" id="KN458393">
    <property type="protein sequence ID" value="KHG30591.1"/>
    <property type="molecule type" value="Genomic_DNA"/>
</dbReference>
<proteinExistence type="predicted"/>
<organism evidence="2 3">
    <name type="scientific">Gossypium arboreum</name>
    <name type="common">Tree cotton</name>
    <name type="synonym">Gossypium nanking</name>
    <dbReference type="NCBI Taxonomy" id="29729"/>
    <lineage>
        <taxon>Eukaryota</taxon>
        <taxon>Viridiplantae</taxon>
        <taxon>Streptophyta</taxon>
        <taxon>Embryophyta</taxon>
        <taxon>Tracheophyta</taxon>
        <taxon>Spermatophyta</taxon>
        <taxon>Magnoliopsida</taxon>
        <taxon>eudicotyledons</taxon>
        <taxon>Gunneridae</taxon>
        <taxon>Pentapetalae</taxon>
        <taxon>rosids</taxon>
        <taxon>malvids</taxon>
        <taxon>Malvales</taxon>
        <taxon>Malvaceae</taxon>
        <taxon>Malvoideae</taxon>
        <taxon>Gossypium</taxon>
    </lineage>
</organism>
<evidence type="ECO:0000313" key="2">
    <source>
        <dbReference type="EMBL" id="KHG30591.1"/>
    </source>
</evidence>
<accession>A0A0B0Q3H6</accession>
<feature type="compositionally biased region" description="Basic and acidic residues" evidence="1">
    <location>
        <begin position="31"/>
        <end position="62"/>
    </location>
</feature>
<dbReference type="Proteomes" id="UP000032142">
    <property type="component" value="Unassembled WGS sequence"/>
</dbReference>
<feature type="region of interest" description="Disordered" evidence="1">
    <location>
        <begin position="1"/>
        <end position="62"/>
    </location>
</feature>
<evidence type="ECO:0000313" key="3">
    <source>
        <dbReference type="Proteomes" id="UP000032142"/>
    </source>
</evidence>
<reference evidence="3" key="1">
    <citation type="submission" date="2014-09" db="EMBL/GenBank/DDBJ databases">
        <authorList>
            <person name="Mudge J."/>
            <person name="Ramaraj T."/>
            <person name="Lindquist I.E."/>
            <person name="Bharti A.K."/>
            <person name="Sundararajan A."/>
            <person name="Cameron C.T."/>
            <person name="Woodward J.E."/>
            <person name="May G.D."/>
            <person name="Brubaker C."/>
            <person name="Broadhvest J."/>
            <person name="Wilkins T.A."/>
        </authorList>
    </citation>
    <scope>NUCLEOTIDE SEQUENCE</scope>
    <source>
        <strain evidence="3">cv. AKA8401</strain>
    </source>
</reference>
<keyword evidence="3" id="KW-1185">Reference proteome</keyword>
<sequence length="62" mass="7124">MNTAGTGFRDEIPPRRRRKREGSDFMVIELDDGRMNSDGDQELFHDMTHATRGSAKDDDRVL</sequence>
<gene>
    <name evidence="2" type="ORF">F383_12354</name>
</gene>
<protein>
    <submittedName>
        <fullName evidence="2">Uncharacterized protein</fullName>
    </submittedName>
</protein>
<name>A0A0B0Q3H6_GOSAR</name>
<evidence type="ECO:0000256" key="1">
    <source>
        <dbReference type="SAM" id="MobiDB-lite"/>
    </source>
</evidence>
<dbReference type="AlphaFoldDB" id="A0A0B0Q3H6"/>